<keyword evidence="2" id="KW-1185">Reference proteome</keyword>
<name>B4LF80_DROVI</name>
<dbReference type="Proteomes" id="UP000008792">
    <property type="component" value="Unassembled WGS sequence"/>
</dbReference>
<dbReference type="InterPro" id="IPR010512">
    <property type="entry name" value="DUF1091"/>
</dbReference>
<protein>
    <submittedName>
        <fullName evidence="1">Uncharacterized protein</fullName>
    </submittedName>
</protein>
<accession>B4LF80</accession>
<dbReference type="HOGENOM" id="CLU_115563_0_0_1"/>
<proteinExistence type="predicted"/>
<dbReference type="EMBL" id="CH940647">
    <property type="protein sequence ID" value="EDW70268.2"/>
    <property type="molecule type" value="Genomic_DNA"/>
</dbReference>
<gene>
    <name evidence="1" type="primary">Dvir\GJ11653</name>
    <name evidence="1" type="ORF">Dvir_GJ11653</name>
</gene>
<evidence type="ECO:0000313" key="1">
    <source>
        <dbReference type="EMBL" id="EDW70268.2"/>
    </source>
</evidence>
<dbReference type="eggNOG" id="ENOG502TF8T">
    <property type="taxonomic scope" value="Eukaryota"/>
</dbReference>
<reference evidence="1 2" key="1">
    <citation type="journal article" date="2007" name="Nature">
        <title>Evolution of genes and genomes on the Drosophila phylogeny.</title>
        <authorList>
            <consortium name="Drosophila 12 Genomes Consortium"/>
            <person name="Clark A.G."/>
            <person name="Eisen M.B."/>
            <person name="Smith D.R."/>
            <person name="Bergman C.M."/>
            <person name="Oliver B."/>
            <person name="Markow T.A."/>
            <person name="Kaufman T.C."/>
            <person name="Kellis M."/>
            <person name="Gelbart W."/>
            <person name="Iyer V.N."/>
            <person name="Pollard D.A."/>
            <person name="Sackton T.B."/>
            <person name="Larracuente A.M."/>
            <person name="Singh N.D."/>
            <person name="Abad J.P."/>
            <person name="Abt D.N."/>
            <person name="Adryan B."/>
            <person name="Aguade M."/>
            <person name="Akashi H."/>
            <person name="Anderson W.W."/>
            <person name="Aquadro C.F."/>
            <person name="Ardell D.H."/>
            <person name="Arguello R."/>
            <person name="Artieri C.G."/>
            <person name="Barbash D.A."/>
            <person name="Barker D."/>
            <person name="Barsanti P."/>
            <person name="Batterham P."/>
            <person name="Batzoglou S."/>
            <person name="Begun D."/>
            <person name="Bhutkar A."/>
            <person name="Blanco E."/>
            <person name="Bosak S.A."/>
            <person name="Bradley R.K."/>
            <person name="Brand A.D."/>
            <person name="Brent M.R."/>
            <person name="Brooks A.N."/>
            <person name="Brown R.H."/>
            <person name="Butlin R.K."/>
            <person name="Caggese C."/>
            <person name="Calvi B.R."/>
            <person name="Bernardo de Carvalho A."/>
            <person name="Caspi A."/>
            <person name="Castrezana S."/>
            <person name="Celniker S.E."/>
            <person name="Chang J.L."/>
            <person name="Chapple C."/>
            <person name="Chatterji S."/>
            <person name="Chinwalla A."/>
            <person name="Civetta A."/>
            <person name="Clifton S.W."/>
            <person name="Comeron J.M."/>
            <person name="Costello J.C."/>
            <person name="Coyne J.A."/>
            <person name="Daub J."/>
            <person name="David R.G."/>
            <person name="Delcher A.L."/>
            <person name="Delehaunty K."/>
            <person name="Do C.B."/>
            <person name="Ebling H."/>
            <person name="Edwards K."/>
            <person name="Eickbush T."/>
            <person name="Evans J.D."/>
            <person name="Filipski A."/>
            <person name="Findeiss S."/>
            <person name="Freyhult E."/>
            <person name="Fulton L."/>
            <person name="Fulton R."/>
            <person name="Garcia A.C."/>
            <person name="Gardiner A."/>
            <person name="Garfield D.A."/>
            <person name="Garvin B.E."/>
            <person name="Gibson G."/>
            <person name="Gilbert D."/>
            <person name="Gnerre S."/>
            <person name="Godfrey J."/>
            <person name="Good R."/>
            <person name="Gotea V."/>
            <person name="Gravely B."/>
            <person name="Greenberg A.J."/>
            <person name="Griffiths-Jones S."/>
            <person name="Gross S."/>
            <person name="Guigo R."/>
            <person name="Gustafson E.A."/>
            <person name="Haerty W."/>
            <person name="Hahn M.W."/>
            <person name="Halligan D.L."/>
            <person name="Halpern A.L."/>
            <person name="Halter G.M."/>
            <person name="Han M.V."/>
            <person name="Heger A."/>
            <person name="Hillier L."/>
            <person name="Hinrichs A.S."/>
            <person name="Holmes I."/>
            <person name="Hoskins R.A."/>
            <person name="Hubisz M.J."/>
            <person name="Hultmark D."/>
            <person name="Huntley M.A."/>
            <person name="Jaffe D.B."/>
            <person name="Jagadeeshan S."/>
            <person name="Jeck W.R."/>
            <person name="Johnson J."/>
            <person name="Jones C.D."/>
            <person name="Jordan W.C."/>
            <person name="Karpen G.H."/>
            <person name="Kataoka E."/>
            <person name="Keightley P.D."/>
            <person name="Kheradpour P."/>
            <person name="Kirkness E.F."/>
            <person name="Koerich L.B."/>
            <person name="Kristiansen K."/>
            <person name="Kudrna D."/>
            <person name="Kulathinal R.J."/>
            <person name="Kumar S."/>
            <person name="Kwok R."/>
            <person name="Lander E."/>
            <person name="Langley C.H."/>
            <person name="Lapoint R."/>
            <person name="Lazzaro B.P."/>
            <person name="Lee S.J."/>
            <person name="Levesque L."/>
            <person name="Li R."/>
            <person name="Lin C.F."/>
            <person name="Lin M.F."/>
            <person name="Lindblad-Toh K."/>
            <person name="Llopart A."/>
            <person name="Long M."/>
            <person name="Low L."/>
            <person name="Lozovsky E."/>
            <person name="Lu J."/>
            <person name="Luo M."/>
            <person name="Machado C.A."/>
            <person name="Makalowski W."/>
            <person name="Marzo M."/>
            <person name="Matsuda M."/>
            <person name="Matzkin L."/>
            <person name="McAllister B."/>
            <person name="McBride C.S."/>
            <person name="McKernan B."/>
            <person name="McKernan K."/>
            <person name="Mendez-Lago M."/>
            <person name="Minx P."/>
            <person name="Mollenhauer M.U."/>
            <person name="Montooth K."/>
            <person name="Mount S.M."/>
            <person name="Mu X."/>
            <person name="Myers E."/>
            <person name="Negre B."/>
            <person name="Newfeld S."/>
            <person name="Nielsen R."/>
            <person name="Noor M.A."/>
            <person name="O'Grady P."/>
            <person name="Pachter L."/>
            <person name="Papaceit M."/>
            <person name="Parisi M.J."/>
            <person name="Parisi M."/>
            <person name="Parts L."/>
            <person name="Pedersen J.S."/>
            <person name="Pesole G."/>
            <person name="Phillippy A.M."/>
            <person name="Ponting C.P."/>
            <person name="Pop M."/>
            <person name="Porcelli D."/>
            <person name="Powell J.R."/>
            <person name="Prohaska S."/>
            <person name="Pruitt K."/>
            <person name="Puig M."/>
            <person name="Quesneville H."/>
            <person name="Ram K.R."/>
            <person name="Rand D."/>
            <person name="Rasmussen M.D."/>
            <person name="Reed L.K."/>
            <person name="Reenan R."/>
            <person name="Reily A."/>
            <person name="Remington K.A."/>
            <person name="Rieger T.T."/>
            <person name="Ritchie M.G."/>
            <person name="Robin C."/>
            <person name="Rogers Y.H."/>
            <person name="Rohde C."/>
            <person name="Rozas J."/>
            <person name="Rubenfield M.J."/>
            <person name="Ruiz A."/>
            <person name="Russo S."/>
            <person name="Salzberg S.L."/>
            <person name="Sanchez-Gracia A."/>
            <person name="Saranga D.J."/>
            <person name="Sato H."/>
            <person name="Schaeffer S.W."/>
            <person name="Schatz M.C."/>
            <person name="Schlenke T."/>
            <person name="Schwartz R."/>
            <person name="Segarra C."/>
            <person name="Singh R.S."/>
            <person name="Sirot L."/>
            <person name="Sirota M."/>
            <person name="Sisneros N.B."/>
            <person name="Smith C.D."/>
            <person name="Smith T.F."/>
            <person name="Spieth J."/>
            <person name="Stage D.E."/>
            <person name="Stark A."/>
            <person name="Stephan W."/>
            <person name="Strausberg R.L."/>
            <person name="Strempel S."/>
            <person name="Sturgill D."/>
            <person name="Sutton G."/>
            <person name="Sutton G.G."/>
            <person name="Tao W."/>
            <person name="Teichmann S."/>
            <person name="Tobari Y.N."/>
            <person name="Tomimura Y."/>
            <person name="Tsolas J.M."/>
            <person name="Valente V.L."/>
            <person name="Venter E."/>
            <person name="Venter J.C."/>
            <person name="Vicario S."/>
            <person name="Vieira F.G."/>
            <person name="Vilella A.J."/>
            <person name="Villasante A."/>
            <person name="Walenz B."/>
            <person name="Wang J."/>
            <person name="Wasserman M."/>
            <person name="Watts T."/>
            <person name="Wilson D."/>
            <person name="Wilson R.K."/>
            <person name="Wing R.A."/>
            <person name="Wolfner M.F."/>
            <person name="Wong A."/>
            <person name="Wong G.K."/>
            <person name="Wu C.I."/>
            <person name="Wu G."/>
            <person name="Yamamoto D."/>
            <person name="Yang H.P."/>
            <person name="Yang S.P."/>
            <person name="Yorke J.A."/>
            <person name="Yoshida K."/>
            <person name="Zdobnov E."/>
            <person name="Zhang P."/>
            <person name="Zhang Y."/>
            <person name="Zimin A.V."/>
            <person name="Baldwin J."/>
            <person name="Abdouelleil A."/>
            <person name="Abdulkadir J."/>
            <person name="Abebe A."/>
            <person name="Abera B."/>
            <person name="Abreu J."/>
            <person name="Acer S.C."/>
            <person name="Aftuck L."/>
            <person name="Alexander A."/>
            <person name="An P."/>
            <person name="Anderson E."/>
            <person name="Anderson S."/>
            <person name="Arachi H."/>
            <person name="Azer M."/>
            <person name="Bachantsang P."/>
            <person name="Barry A."/>
            <person name="Bayul T."/>
            <person name="Berlin A."/>
            <person name="Bessette D."/>
            <person name="Bloom T."/>
            <person name="Blye J."/>
            <person name="Boguslavskiy L."/>
            <person name="Bonnet C."/>
            <person name="Boukhgalter B."/>
            <person name="Bourzgui I."/>
            <person name="Brown A."/>
            <person name="Cahill P."/>
            <person name="Channer S."/>
            <person name="Cheshatsang Y."/>
            <person name="Chuda L."/>
            <person name="Citroen M."/>
            <person name="Collymore A."/>
            <person name="Cooke P."/>
            <person name="Costello M."/>
            <person name="D'Aco K."/>
            <person name="Daza R."/>
            <person name="De Haan G."/>
            <person name="DeGray S."/>
            <person name="DeMaso C."/>
            <person name="Dhargay N."/>
            <person name="Dooley K."/>
            <person name="Dooley E."/>
            <person name="Doricent M."/>
            <person name="Dorje P."/>
            <person name="Dorjee K."/>
            <person name="Dupes A."/>
            <person name="Elong R."/>
            <person name="Falk J."/>
            <person name="Farina A."/>
            <person name="Faro S."/>
            <person name="Ferguson D."/>
            <person name="Fisher S."/>
            <person name="Foley C.D."/>
            <person name="Franke A."/>
            <person name="Friedrich D."/>
            <person name="Gadbois L."/>
            <person name="Gearin G."/>
            <person name="Gearin C.R."/>
            <person name="Giannoukos G."/>
            <person name="Goode T."/>
            <person name="Graham J."/>
            <person name="Grandbois E."/>
            <person name="Grewal S."/>
            <person name="Gyaltsen K."/>
            <person name="Hafez N."/>
            <person name="Hagos B."/>
            <person name="Hall J."/>
            <person name="Henson C."/>
            <person name="Hollinger A."/>
            <person name="Honan T."/>
            <person name="Huard M.D."/>
            <person name="Hughes L."/>
            <person name="Hurhula B."/>
            <person name="Husby M.E."/>
            <person name="Kamat A."/>
            <person name="Kanga B."/>
            <person name="Kashin S."/>
            <person name="Khazanovich D."/>
            <person name="Kisner P."/>
            <person name="Lance K."/>
            <person name="Lara M."/>
            <person name="Lee W."/>
            <person name="Lennon N."/>
            <person name="Letendre F."/>
            <person name="LeVine R."/>
            <person name="Lipovsky A."/>
            <person name="Liu X."/>
            <person name="Liu J."/>
            <person name="Liu S."/>
            <person name="Lokyitsang T."/>
            <person name="Lokyitsang Y."/>
            <person name="Lubonja R."/>
            <person name="Lui A."/>
            <person name="MacDonald P."/>
            <person name="Magnisalis V."/>
            <person name="Maru K."/>
            <person name="Matthews C."/>
            <person name="McCusker W."/>
            <person name="McDonough S."/>
            <person name="Mehta T."/>
            <person name="Meldrim J."/>
            <person name="Meneus L."/>
            <person name="Mihai O."/>
            <person name="Mihalev A."/>
            <person name="Mihova T."/>
            <person name="Mittelman R."/>
            <person name="Mlenga V."/>
            <person name="Montmayeur A."/>
            <person name="Mulrain L."/>
            <person name="Navidi A."/>
            <person name="Naylor J."/>
            <person name="Negash T."/>
            <person name="Nguyen T."/>
            <person name="Nguyen N."/>
            <person name="Nicol R."/>
            <person name="Norbu C."/>
            <person name="Norbu N."/>
            <person name="Novod N."/>
            <person name="O'Neill B."/>
            <person name="Osman S."/>
            <person name="Markiewicz E."/>
            <person name="Oyono O.L."/>
            <person name="Patti C."/>
            <person name="Phunkhang P."/>
            <person name="Pierre F."/>
            <person name="Priest M."/>
            <person name="Raghuraman S."/>
            <person name="Rege F."/>
            <person name="Reyes R."/>
            <person name="Rise C."/>
            <person name="Rogov P."/>
            <person name="Ross K."/>
            <person name="Ryan E."/>
            <person name="Settipalli S."/>
            <person name="Shea T."/>
            <person name="Sherpa N."/>
            <person name="Shi L."/>
            <person name="Shih D."/>
            <person name="Sparrow T."/>
            <person name="Spaulding J."/>
            <person name="Stalker J."/>
            <person name="Stange-Thomann N."/>
            <person name="Stavropoulos S."/>
            <person name="Stone C."/>
            <person name="Strader C."/>
            <person name="Tesfaye S."/>
            <person name="Thomson T."/>
            <person name="Thoulutsang Y."/>
            <person name="Thoulutsang D."/>
            <person name="Topham K."/>
            <person name="Topping I."/>
            <person name="Tsamla T."/>
            <person name="Vassiliev H."/>
            <person name="Vo A."/>
            <person name="Wangchuk T."/>
            <person name="Wangdi T."/>
            <person name="Weiand M."/>
            <person name="Wilkinson J."/>
            <person name="Wilson A."/>
            <person name="Yadav S."/>
            <person name="Young G."/>
            <person name="Yu Q."/>
            <person name="Zembek L."/>
            <person name="Zhong D."/>
            <person name="Zimmer A."/>
            <person name="Zwirko Z."/>
            <person name="Jaffe D.B."/>
            <person name="Alvarez P."/>
            <person name="Brockman W."/>
            <person name="Butler J."/>
            <person name="Chin C."/>
            <person name="Gnerre S."/>
            <person name="Grabherr M."/>
            <person name="Kleber M."/>
            <person name="Mauceli E."/>
            <person name="MacCallum I."/>
        </authorList>
    </citation>
    <scope>NUCLEOTIDE SEQUENCE [LARGE SCALE GENOMIC DNA]</scope>
    <source>
        <strain evidence="2">Tucson 15010-1051.87</strain>
    </source>
</reference>
<dbReference type="InParanoid" id="B4LF80"/>
<dbReference type="SMART" id="SM00697">
    <property type="entry name" value="DM8"/>
    <property type="match status" value="2"/>
</dbReference>
<dbReference type="KEGG" id="dvi:6622312"/>
<dbReference type="OrthoDB" id="6664669at2759"/>
<dbReference type="AlphaFoldDB" id="B4LF80"/>
<sequence>MNLDVDVIRPLYSGLRLNMEFFTRKYKSNTYQIFYEYSLDMCNILSNQNHYYIRDYNSSELDIPSFFFPGAYRITTKLFQSKKGNRDPDFLLALKSSVLIQNGQYKYNPNYFENFTLSIINNTMNLDMIIKKPLNRGFKSLVDFSISLGKAKHYQRVFAHVLDTCGIVSALQNNIFKTWFKSMLNHGNFMLNCPVPEGHYFLHNWKLESQLVPQYLYAGDYRVSSHFFFGKLKTKQEDFVLDMTIFAILKTD</sequence>
<evidence type="ECO:0000313" key="2">
    <source>
        <dbReference type="Proteomes" id="UP000008792"/>
    </source>
</evidence>
<dbReference type="PANTHER" id="PTHR20898">
    <property type="entry name" value="DAEDALUS ON 3-RELATED-RELATED"/>
    <property type="match status" value="1"/>
</dbReference>
<dbReference type="Pfam" id="PF06477">
    <property type="entry name" value="DUF1091"/>
    <property type="match status" value="1"/>
</dbReference>
<organism evidence="1 2">
    <name type="scientific">Drosophila virilis</name>
    <name type="common">Fruit fly</name>
    <dbReference type="NCBI Taxonomy" id="7244"/>
    <lineage>
        <taxon>Eukaryota</taxon>
        <taxon>Metazoa</taxon>
        <taxon>Ecdysozoa</taxon>
        <taxon>Arthropoda</taxon>
        <taxon>Hexapoda</taxon>
        <taxon>Insecta</taxon>
        <taxon>Pterygota</taxon>
        <taxon>Neoptera</taxon>
        <taxon>Endopterygota</taxon>
        <taxon>Diptera</taxon>
        <taxon>Brachycera</taxon>
        <taxon>Muscomorpha</taxon>
        <taxon>Ephydroidea</taxon>
        <taxon>Drosophilidae</taxon>
        <taxon>Drosophila</taxon>
    </lineage>
</organism>
<dbReference type="PANTHER" id="PTHR20898:SF0">
    <property type="entry name" value="DAEDALUS ON 3-RELATED"/>
    <property type="match status" value="1"/>
</dbReference>